<evidence type="ECO:0000256" key="6">
    <source>
        <dbReference type="SAM" id="MobiDB-lite"/>
    </source>
</evidence>
<dbReference type="PROSITE" id="PS00058">
    <property type="entry name" value="DNA_MISMATCH_REPAIR_1"/>
    <property type="match status" value="1"/>
</dbReference>
<feature type="region of interest" description="Disordered" evidence="6">
    <location>
        <begin position="423"/>
        <end position="452"/>
    </location>
</feature>
<dbReference type="Pfam" id="PF16413">
    <property type="entry name" value="Mlh1_C"/>
    <property type="match status" value="1"/>
</dbReference>
<evidence type="ECO:0000256" key="5">
    <source>
        <dbReference type="ARBA" id="ARBA00023242"/>
    </source>
</evidence>
<dbReference type="EMBL" id="JAKNSF020000005">
    <property type="protein sequence ID" value="KAK7738660.1"/>
    <property type="molecule type" value="Genomic_DNA"/>
</dbReference>
<gene>
    <name evidence="8" type="primary">mlh1</name>
    <name evidence="8" type="ORF">SLS63_001997</name>
</gene>
<evidence type="ECO:0000259" key="7">
    <source>
        <dbReference type="SMART" id="SM01340"/>
    </source>
</evidence>
<dbReference type="InterPro" id="IPR032189">
    <property type="entry name" value="Mlh1_C"/>
</dbReference>
<evidence type="ECO:0000313" key="8">
    <source>
        <dbReference type="EMBL" id="KAK7738660.1"/>
    </source>
</evidence>
<evidence type="ECO:0000256" key="1">
    <source>
        <dbReference type="ARBA" id="ARBA00004123"/>
    </source>
</evidence>
<dbReference type="SUPFAM" id="SSF55874">
    <property type="entry name" value="ATPase domain of HSP90 chaperone/DNA topoisomerase II/histidine kinase"/>
    <property type="match status" value="1"/>
</dbReference>
<comment type="subcellular location">
    <subcellularLocation>
        <location evidence="1">Nucleus</location>
    </subcellularLocation>
</comment>
<comment type="similarity">
    <text evidence="2">Belongs to the DNA mismatch repair MutL/HexB family.</text>
</comment>
<dbReference type="Gene3D" id="3.30.565.10">
    <property type="entry name" value="Histidine kinase-like ATPase, C-terminal domain"/>
    <property type="match status" value="1"/>
</dbReference>
<protein>
    <submittedName>
        <fullName evidence="8">DNA mismatch repair protein Mlh1</fullName>
    </submittedName>
</protein>
<dbReference type="CDD" id="cd03483">
    <property type="entry name" value="MutL_Trans_MLH1"/>
    <property type="match status" value="1"/>
</dbReference>
<dbReference type="SMART" id="SM01340">
    <property type="entry name" value="DNA_mis_repair"/>
    <property type="match status" value="1"/>
</dbReference>
<dbReference type="InterPro" id="IPR038973">
    <property type="entry name" value="MutL/Mlh/Pms-like"/>
</dbReference>
<dbReference type="CDD" id="cd16926">
    <property type="entry name" value="HATPase_MutL-MLH-PMS-like"/>
    <property type="match status" value="1"/>
</dbReference>
<proteinExistence type="inferred from homology"/>
<keyword evidence="3" id="KW-0227">DNA damage</keyword>
<keyword evidence="5" id="KW-0539">Nucleus</keyword>
<dbReference type="InterPro" id="IPR002099">
    <property type="entry name" value="MutL/Mlh/PMS"/>
</dbReference>
<feature type="region of interest" description="Disordered" evidence="6">
    <location>
        <begin position="378"/>
        <end position="409"/>
    </location>
</feature>
<keyword evidence="4" id="KW-0234">DNA repair</keyword>
<dbReference type="InterPro" id="IPR013507">
    <property type="entry name" value="DNA_mismatch_S5_2-like"/>
</dbReference>
<evidence type="ECO:0000313" key="9">
    <source>
        <dbReference type="Proteomes" id="UP001430848"/>
    </source>
</evidence>
<evidence type="ECO:0000256" key="4">
    <source>
        <dbReference type="ARBA" id="ARBA00023204"/>
    </source>
</evidence>
<organism evidence="8 9">
    <name type="scientific">Diaporthe eres</name>
    <name type="common">Phomopsis oblonga</name>
    <dbReference type="NCBI Taxonomy" id="83184"/>
    <lineage>
        <taxon>Eukaryota</taxon>
        <taxon>Fungi</taxon>
        <taxon>Dikarya</taxon>
        <taxon>Ascomycota</taxon>
        <taxon>Pezizomycotina</taxon>
        <taxon>Sordariomycetes</taxon>
        <taxon>Sordariomycetidae</taxon>
        <taxon>Diaporthales</taxon>
        <taxon>Diaporthaceae</taxon>
        <taxon>Diaporthe</taxon>
        <taxon>Diaporthe eres species complex</taxon>
    </lineage>
</organism>
<keyword evidence="9" id="KW-1185">Reference proteome</keyword>
<dbReference type="SUPFAM" id="SSF54211">
    <property type="entry name" value="Ribosomal protein S5 domain 2-like"/>
    <property type="match status" value="1"/>
</dbReference>
<dbReference type="Pfam" id="PF01119">
    <property type="entry name" value="DNA_mis_repair"/>
    <property type="match status" value="1"/>
</dbReference>
<dbReference type="NCBIfam" id="TIGR00585">
    <property type="entry name" value="mutl"/>
    <property type="match status" value="1"/>
</dbReference>
<dbReference type="InterPro" id="IPR014762">
    <property type="entry name" value="DNA_mismatch_repair_CS"/>
</dbReference>
<sequence length="728" mass="80874">MAEPMDVDGPRGVKRKADNVDVTNSRRIKALDPDVINKIAAGEIIVAPVHALKELIENAVDAGSTALEVLAKDGGLKLLQITDNGSGIDKEDLPILCERFTTSKLQKFEDLSSIATYGFRGEALASISHIAHLTVTTKTKDSTCAWRAYYGGGKLEPSKPGQTADPKPVAGRNGTQITVEDLFYNVPTRRRAFRSASDEYNKIIDMVGRYAIHCSHVAFSCKKQGESSTSISVPATASVVDRVRQIYGTSVANELVEYSTSDDRLGFKAEGYATNANYHIKKTTLLLFINHRCVESTNIRKAVEQTYSAFLPKSGHPFVYLSLEIDPGRVDVNVHPTKREVNFLNEDEIIHAICEHIRSKLAAVDQSRTFMTQTLLPGADWGSTQKQTEDDATPSSTTRASGKKTTRYENTLVRTDTNLRKITSMFAPSEDTSSTPRDSGTVPTTAPDAQPPEAIEYETNDREQVPCRLASVRELRADVRDDMHHELTEVFATHTFVGVVDERRRLAAIQGGVKLYLVDYGRACFEYFYQVGLTDFGNFGVVKFSPSLDLRAVLRIAAEHEKEKCSTSEDDFDADEVVDLVSSQLIERREMLLEYFSFEISPAGELISIPLLVKGYTPSMAKLPNFLLRLGPHVDWTEERACFETFLKELASLYVPEVLPPTPGEAEAAAAEQIDEELRARRKHVRWAVEHVFFPAFKARLVATNSLMKGGVLEVANLKGLYRVFERC</sequence>
<feature type="compositionally biased region" description="Polar residues" evidence="6">
    <location>
        <begin position="430"/>
        <end position="444"/>
    </location>
</feature>
<dbReference type="PANTHER" id="PTHR10073:SF12">
    <property type="entry name" value="DNA MISMATCH REPAIR PROTEIN MLH1"/>
    <property type="match status" value="1"/>
</dbReference>
<comment type="caution">
    <text evidence="8">The sequence shown here is derived from an EMBL/GenBank/DDBJ whole genome shotgun (WGS) entry which is preliminary data.</text>
</comment>
<dbReference type="Proteomes" id="UP001430848">
    <property type="component" value="Unassembled WGS sequence"/>
</dbReference>
<feature type="domain" description="DNA mismatch repair protein S5" evidence="7">
    <location>
        <begin position="243"/>
        <end position="362"/>
    </location>
</feature>
<dbReference type="InterPro" id="IPR014721">
    <property type="entry name" value="Ribsml_uS5_D2-typ_fold_subgr"/>
</dbReference>
<name>A0ABR1PJV7_DIAER</name>
<dbReference type="InterPro" id="IPR020568">
    <property type="entry name" value="Ribosomal_Su5_D2-typ_SF"/>
</dbReference>
<dbReference type="Pfam" id="PF13589">
    <property type="entry name" value="HATPase_c_3"/>
    <property type="match status" value="1"/>
</dbReference>
<dbReference type="Gene3D" id="3.30.230.10">
    <property type="match status" value="1"/>
</dbReference>
<evidence type="ECO:0000256" key="2">
    <source>
        <dbReference type="ARBA" id="ARBA00006082"/>
    </source>
</evidence>
<evidence type="ECO:0000256" key="3">
    <source>
        <dbReference type="ARBA" id="ARBA00022763"/>
    </source>
</evidence>
<reference evidence="8 9" key="1">
    <citation type="submission" date="2024-02" db="EMBL/GenBank/DDBJ databases">
        <title>De novo assembly and annotation of 12 fungi associated with fruit tree decline syndrome in Ontario, Canada.</title>
        <authorList>
            <person name="Sulman M."/>
            <person name="Ellouze W."/>
            <person name="Ilyukhin E."/>
        </authorList>
    </citation>
    <scope>NUCLEOTIDE SEQUENCE [LARGE SCALE GENOMIC DNA]</scope>
    <source>
        <strain evidence="8 9">M169</strain>
    </source>
</reference>
<dbReference type="InterPro" id="IPR036890">
    <property type="entry name" value="HATPase_C_sf"/>
</dbReference>
<dbReference type="PANTHER" id="PTHR10073">
    <property type="entry name" value="DNA MISMATCH REPAIR PROTEIN MLH, PMS, MUTL"/>
    <property type="match status" value="1"/>
</dbReference>
<accession>A0ABR1PJV7</accession>